<protein>
    <submittedName>
        <fullName evidence="1">Uncharacterized protein</fullName>
    </submittedName>
</protein>
<geneLocation type="mitochondrion" evidence="1"/>
<name>A0A6B9XQM4_PICSI</name>
<gene>
    <name evidence="1" type="primary">orf05466</name>
    <name evidence="1" type="ORF">Q903MT_gene5434</name>
</gene>
<dbReference type="AlphaFoldDB" id="A0A6B9XQM4"/>
<accession>A0A6B9XQM4</accession>
<evidence type="ECO:0000313" key="1">
    <source>
        <dbReference type="EMBL" id="QHR91400.1"/>
    </source>
</evidence>
<keyword evidence="1" id="KW-0496">Mitochondrion</keyword>
<proteinExistence type="predicted"/>
<reference evidence="1" key="1">
    <citation type="submission" date="2019-03" db="EMBL/GenBank/DDBJ databases">
        <title>Largest Complete Mitochondrial Genome of a Gymnosperm, Sitka Spruce (Picea sitchensis), Indicates Complex Physical Structure.</title>
        <authorList>
            <person name="Jackman S.D."/>
            <person name="Coombe L."/>
            <person name="Warren R."/>
            <person name="Kirk H."/>
            <person name="Trinh E."/>
            <person name="McLeod T."/>
            <person name="Pleasance S."/>
            <person name="Pandoh P."/>
            <person name="Zhao Y."/>
            <person name="Coope R."/>
            <person name="Bousquet J."/>
            <person name="Bohlmann J.C."/>
            <person name="Jones S.J.M."/>
            <person name="Birol I."/>
        </authorList>
    </citation>
    <scope>NUCLEOTIDE SEQUENCE</scope>
    <source>
        <strain evidence="1">Q903</strain>
    </source>
</reference>
<sequence>MHFDGTSQLRCIFFTQSSSKLFSMRPRSEVLAYCLLTRLAESGLNPFLMLQQMIQCQGMVPQAIVQTKFDAHPMHVPREYFQIGFLSSQSSHHGKFGDKA</sequence>
<dbReference type="EMBL" id="MK697702">
    <property type="protein sequence ID" value="QHR91400.1"/>
    <property type="molecule type" value="Genomic_DNA"/>
</dbReference>
<organism evidence="1">
    <name type="scientific">Picea sitchensis</name>
    <name type="common">Sitka spruce</name>
    <name type="synonym">Pinus sitchensis</name>
    <dbReference type="NCBI Taxonomy" id="3332"/>
    <lineage>
        <taxon>Eukaryota</taxon>
        <taxon>Viridiplantae</taxon>
        <taxon>Streptophyta</taxon>
        <taxon>Embryophyta</taxon>
        <taxon>Tracheophyta</taxon>
        <taxon>Spermatophyta</taxon>
        <taxon>Pinopsida</taxon>
        <taxon>Pinidae</taxon>
        <taxon>Conifers I</taxon>
        <taxon>Pinales</taxon>
        <taxon>Pinaceae</taxon>
        <taxon>Picea</taxon>
    </lineage>
</organism>